<sequence length="105" mass="11742">MACNYYSKPLKVFSGFMIPIKGCKIRIRGDLKEGGGIISRVFVNQFHVLSLAGSLGARLFVITFPRPPPSHEYTFFTSIFLASLRPFQLIIRSSRFKSQAALTIA</sequence>
<keyword evidence="2" id="KW-1185">Reference proteome</keyword>
<name>A0AAV4V6R1_CAEEX</name>
<dbReference type="Proteomes" id="UP001054945">
    <property type="component" value="Unassembled WGS sequence"/>
</dbReference>
<proteinExistence type="predicted"/>
<dbReference type="AlphaFoldDB" id="A0AAV4V6R1"/>
<evidence type="ECO:0000313" key="2">
    <source>
        <dbReference type="Proteomes" id="UP001054945"/>
    </source>
</evidence>
<gene>
    <name evidence="1" type="ORF">CEXT_435731</name>
</gene>
<protein>
    <submittedName>
        <fullName evidence="1">Uncharacterized protein</fullName>
    </submittedName>
</protein>
<comment type="caution">
    <text evidence="1">The sequence shown here is derived from an EMBL/GenBank/DDBJ whole genome shotgun (WGS) entry which is preliminary data.</text>
</comment>
<reference evidence="1 2" key="1">
    <citation type="submission" date="2021-06" db="EMBL/GenBank/DDBJ databases">
        <title>Caerostris extrusa draft genome.</title>
        <authorList>
            <person name="Kono N."/>
            <person name="Arakawa K."/>
        </authorList>
    </citation>
    <scope>NUCLEOTIDE SEQUENCE [LARGE SCALE GENOMIC DNA]</scope>
</reference>
<accession>A0AAV4V6R1</accession>
<evidence type="ECO:0000313" key="1">
    <source>
        <dbReference type="EMBL" id="GIY65709.1"/>
    </source>
</evidence>
<dbReference type="EMBL" id="BPLR01014021">
    <property type="protein sequence ID" value="GIY65709.1"/>
    <property type="molecule type" value="Genomic_DNA"/>
</dbReference>
<organism evidence="1 2">
    <name type="scientific">Caerostris extrusa</name>
    <name type="common">Bark spider</name>
    <name type="synonym">Caerostris bankana</name>
    <dbReference type="NCBI Taxonomy" id="172846"/>
    <lineage>
        <taxon>Eukaryota</taxon>
        <taxon>Metazoa</taxon>
        <taxon>Ecdysozoa</taxon>
        <taxon>Arthropoda</taxon>
        <taxon>Chelicerata</taxon>
        <taxon>Arachnida</taxon>
        <taxon>Araneae</taxon>
        <taxon>Araneomorphae</taxon>
        <taxon>Entelegynae</taxon>
        <taxon>Araneoidea</taxon>
        <taxon>Araneidae</taxon>
        <taxon>Caerostris</taxon>
    </lineage>
</organism>